<dbReference type="GO" id="GO:0003700">
    <property type="term" value="F:DNA-binding transcription factor activity"/>
    <property type="evidence" value="ECO:0007669"/>
    <property type="project" value="InterPro"/>
</dbReference>
<dbReference type="InterPro" id="IPR051912">
    <property type="entry name" value="Alkylbase_DNA_Glycosylase/TA"/>
</dbReference>
<proteinExistence type="predicted"/>
<keyword evidence="16" id="KW-1185">Reference proteome</keyword>
<evidence type="ECO:0000256" key="3">
    <source>
        <dbReference type="ARBA" id="ARBA00012000"/>
    </source>
</evidence>
<dbReference type="SMART" id="SM00342">
    <property type="entry name" value="HTH_ARAC"/>
    <property type="match status" value="1"/>
</dbReference>
<evidence type="ECO:0000256" key="12">
    <source>
        <dbReference type="ARBA" id="ARBA00023163"/>
    </source>
</evidence>
<evidence type="ECO:0000256" key="5">
    <source>
        <dbReference type="ARBA" id="ARBA00022679"/>
    </source>
</evidence>
<dbReference type="EMBL" id="BMLS01000001">
    <property type="protein sequence ID" value="GGO66421.1"/>
    <property type="molecule type" value="Genomic_DNA"/>
</dbReference>
<dbReference type="Gene3D" id="3.30.310.20">
    <property type="entry name" value="DNA-3-methyladenine glycosylase AlkA, N-terminal domain"/>
    <property type="match status" value="1"/>
</dbReference>
<dbReference type="PANTHER" id="PTHR43003">
    <property type="entry name" value="DNA-3-METHYLADENINE GLYCOSYLASE"/>
    <property type="match status" value="1"/>
</dbReference>
<dbReference type="SUPFAM" id="SSF55945">
    <property type="entry name" value="TATA-box binding protein-like"/>
    <property type="match status" value="1"/>
</dbReference>
<dbReference type="GO" id="GO:0008168">
    <property type="term" value="F:methyltransferase activity"/>
    <property type="evidence" value="ECO:0007669"/>
    <property type="project" value="UniProtKB-KW"/>
</dbReference>
<dbReference type="InterPro" id="IPR037046">
    <property type="entry name" value="AlkA_N_sf"/>
</dbReference>
<evidence type="ECO:0000313" key="16">
    <source>
        <dbReference type="Proteomes" id="UP000606935"/>
    </source>
</evidence>
<dbReference type="GO" id="GO:0043916">
    <property type="term" value="F:DNA-7-methylguanine glycosylase activity"/>
    <property type="evidence" value="ECO:0007669"/>
    <property type="project" value="TreeGrafter"/>
</dbReference>
<dbReference type="SUPFAM" id="SSF46689">
    <property type="entry name" value="Homeodomain-like"/>
    <property type="match status" value="2"/>
</dbReference>
<dbReference type="GO" id="GO:0032993">
    <property type="term" value="C:protein-DNA complex"/>
    <property type="evidence" value="ECO:0007669"/>
    <property type="project" value="TreeGrafter"/>
</dbReference>
<dbReference type="Pfam" id="PF02805">
    <property type="entry name" value="Ada_Zn_binding"/>
    <property type="match status" value="1"/>
</dbReference>
<comment type="cofactor">
    <cofactor evidence="2">
        <name>Zn(2+)</name>
        <dbReference type="ChEBI" id="CHEBI:29105"/>
    </cofactor>
</comment>
<dbReference type="SUPFAM" id="SSF48150">
    <property type="entry name" value="DNA-glycosylase"/>
    <property type="match status" value="1"/>
</dbReference>
<dbReference type="InterPro" id="IPR035451">
    <property type="entry name" value="Ada-like_dom_sf"/>
</dbReference>
<evidence type="ECO:0000256" key="4">
    <source>
        <dbReference type="ARBA" id="ARBA00022603"/>
    </source>
</evidence>
<keyword evidence="13" id="KW-0234">DNA repair</keyword>
<evidence type="ECO:0000313" key="15">
    <source>
        <dbReference type="EMBL" id="GGO66421.1"/>
    </source>
</evidence>
<dbReference type="Proteomes" id="UP000606935">
    <property type="component" value="Unassembled WGS sequence"/>
</dbReference>
<dbReference type="GO" id="GO:0032259">
    <property type="term" value="P:methylation"/>
    <property type="evidence" value="ECO:0007669"/>
    <property type="project" value="UniProtKB-KW"/>
</dbReference>
<dbReference type="GO" id="GO:0005737">
    <property type="term" value="C:cytoplasm"/>
    <property type="evidence" value="ECO:0007669"/>
    <property type="project" value="TreeGrafter"/>
</dbReference>
<evidence type="ECO:0000256" key="1">
    <source>
        <dbReference type="ARBA" id="ARBA00000086"/>
    </source>
</evidence>
<evidence type="ECO:0000256" key="10">
    <source>
        <dbReference type="ARBA" id="ARBA00023125"/>
    </source>
</evidence>
<dbReference type="FunFam" id="3.40.10.10:FF:000001">
    <property type="entry name" value="DNA-3-methyladenine glycosylase 2"/>
    <property type="match status" value="1"/>
</dbReference>
<dbReference type="InterPro" id="IPR023170">
    <property type="entry name" value="HhH_base_excis_C"/>
</dbReference>
<dbReference type="Gene3D" id="1.10.340.30">
    <property type="entry name" value="Hypothetical protein, domain 2"/>
    <property type="match status" value="1"/>
</dbReference>
<evidence type="ECO:0000259" key="14">
    <source>
        <dbReference type="PROSITE" id="PS01124"/>
    </source>
</evidence>
<dbReference type="Gene3D" id="1.10.10.60">
    <property type="entry name" value="Homeodomain-like"/>
    <property type="match status" value="2"/>
</dbReference>
<dbReference type="SMART" id="SM00478">
    <property type="entry name" value="ENDO3c"/>
    <property type="match status" value="1"/>
</dbReference>
<reference evidence="15" key="1">
    <citation type="journal article" date="2014" name="Int. J. Syst. Evol. Microbiol.">
        <title>Complete genome sequence of Corynebacterium casei LMG S-19264T (=DSM 44701T), isolated from a smear-ripened cheese.</title>
        <authorList>
            <consortium name="US DOE Joint Genome Institute (JGI-PGF)"/>
            <person name="Walter F."/>
            <person name="Albersmeier A."/>
            <person name="Kalinowski J."/>
            <person name="Ruckert C."/>
        </authorList>
    </citation>
    <scope>NUCLEOTIDE SEQUENCE</scope>
    <source>
        <strain evidence="15">CGMCC 1.7086</strain>
    </source>
</reference>
<dbReference type="InterPro" id="IPR003265">
    <property type="entry name" value="HhH-GPD_domain"/>
</dbReference>
<keyword evidence="11" id="KW-0010">Activator</keyword>
<accession>A0A917YTC5</accession>
<dbReference type="Pfam" id="PF12833">
    <property type="entry name" value="HTH_18"/>
    <property type="match status" value="1"/>
</dbReference>
<comment type="catalytic activity">
    <reaction evidence="1">
        <text>Hydrolysis of alkylated DNA, releasing 3-methyladenine, 3-methylguanine, 7-methylguanine and 7-methyladenine.</text>
        <dbReference type="EC" id="3.2.2.21"/>
    </reaction>
</comment>
<dbReference type="InterPro" id="IPR018060">
    <property type="entry name" value="HTH_AraC"/>
</dbReference>
<dbReference type="AlphaFoldDB" id="A0A917YTC5"/>
<evidence type="ECO:0000256" key="6">
    <source>
        <dbReference type="ARBA" id="ARBA00022723"/>
    </source>
</evidence>
<feature type="domain" description="HTH araC/xylS-type" evidence="14">
    <location>
        <begin position="82"/>
        <end position="181"/>
    </location>
</feature>
<keyword evidence="9" id="KW-0805">Transcription regulation</keyword>
<dbReference type="Gene3D" id="1.10.1670.10">
    <property type="entry name" value="Helix-hairpin-Helix base-excision DNA repair enzymes (C-terminal)"/>
    <property type="match status" value="1"/>
</dbReference>
<organism evidence="15 16">
    <name type="scientific">Bowmanella pacifica</name>
    <dbReference type="NCBI Taxonomy" id="502051"/>
    <lineage>
        <taxon>Bacteria</taxon>
        <taxon>Pseudomonadati</taxon>
        <taxon>Pseudomonadota</taxon>
        <taxon>Gammaproteobacteria</taxon>
        <taxon>Alteromonadales</taxon>
        <taxon>Alteromonadaceae</taxon>
        <taxon>Bowmanella</taxon>
    </lineage>
</organism>
<keyword evidence="5" id="KW-0808">Transferase</keyword>
<protein>
    <recommendedName>
        <fullName evidence="3">DNA-3-methyladenine glycosylase II</fullName>
        <ecNumber evidence="3">3.2.2.21</ecNumber>
    </recommendedName>
</protein>
<keyword evidence="6" id="KW-0479">Metal-binding</keyword>
<dbReference type="SMART" id="SM01009">
    <property type="entry name" value="AlkA_N"/>
    <property type="match status" value="1"/>
</dbReference>
<dbReference type="Gene3D" id="3.40.10.10">
    <property type="entry name" value="DNA Methylphosphotriester Repair Domain"/>
    <property type="match status" value="1"/>
</dbReference>
<dbReference type="GO" id="GO:0006307">
    <property type="term" value="P:DNA alkylation repair"/>
    <property type="evidence" value="ECO:0007669"/>
    <property type="project" value="TreeGrafter"/>
</dbReference>
<keyword evidence="10" id="KW-0238">DNA-binding</keyword>
<dbReference type="InterPro" id="IPR009057">
    <property type="entry name" value="Homeodomain-like_sf"/>
</dbReference>
<keyword evidence="12" id="KW-0804">Transcription</keyword>
<sequence length="448" mass="51236">MNQQQYQQARLSRDRRFDGRFFVAVKTTGIFCRPICPAVAPKEQNVEYYLLAEQAMQAGFRPCLRCRPDSSPQSWAWKGVDTSVERALRLLADHPELSLSQIADKLGMTDRYLRKLFQQRIGMAPKRYQLFKQLLQAKQLLHQTHLSVEQVALACGFQSARRLQENFRQHLHLSPGQIRHHANAGQPMQIQLSFRPPYHWPMLRDFLAQRAIADMEWVTQNSYARVFSYGGGQGYFCAEYQADKHCFNVGLELDDLSLLTGVLTHIRRVLDLDADTGLIGERLRQAGVCPEQQVEGLRLPGVWSPFEAGCRAILGQQVSVKAAIGQVSLLVNQLGGQGEKGRYFPTPEAIAHADLSFLKMPASRRDTLRRFAEYWATFGEPQEPDDLLTLKGIGPWTVNYMKLRGYSNPDIWLDTDLVIKKQLQQQQVDAERVSPWRSYLTFQLWSQA</sequence>
<dbReference type="InterPro" id="IPR011257">
    <property type="entry name" value="DNA_glycosylase"/>
</dbReference>
<gene>
    <name evidence="15" type="ORF">GCM10010982_10570</name>
</gene>
<evidence type="ECO:0000256" key="11">
    <source>
        <dbReference type="ARBA" id="ARBA00023159"/>
    </source>
</evidence>
<evidence type="ECO:0000256" key="13">
    <source>
        <dbReference type="ARBA" id="ARBA00023204"/>
    </source>
</evidence>
<keyword evidence="4" id="KW-0489">Methyltransferase</keyword>
<dbReference type="GO" id="GO:0006285">
    <property type="term" value="P:base-excision repair, AP site formation"/>
    <property type="evidence" value="ECO:0007669"/>
    <property type="project" value="TreeGrafter"/>
</dbReference>
<dbReference type="Pfam" id="PF06029">
    <property type="entry name" value="AlkA_N"/>
    <property type="match status" value="1"/>
</dbReference>
<name>A0A917YTC5_9ALTE</name>
<keyword evidence="7" id="KW-0227">DNA damage</keyword>
<dbReference type="SUPFAM" id="SSF57884">
    <property type="entry name" value="Ada DNA repair protein, N-terminal domain (N-Ada 10)"/>
    <property type="match status" value="1"/>
</dbReference>
<dbReference type="GO" id="GO:0043565">
    <property type="term" value="F:sequence-specific DNA binding"/>
    <property type="evidence" value="ECO:0007669"/>
    <property type="project" value="InterPro"/>
</dbReference>
<evidence type="ECO:0000256" key="2">
    <source>
        <dbReference type="ARBA" id="ARBA00001947"/>
    </source>
</evidence>
<dbReference type="PANTHER" id="PTHR43003:SF13">
    <property type="entry name" value="DNA-3-METHYLADENINE GLYCOSYLASE 2"/>
    <property type="match status" value="1"/>
</dbReference>
<dbReference type="RefSeq" id="WP_188691228.1">
    <property type="nucleotide sequence ID" value="NZ_BMLS01000001.1"/>
</dbReference>
<dbReference type="PROSITE" id="PS01124">
    <property type="entry name" value="HTH_ARAC_FAMILY_2"/>
    <property type="match status" value="1"/>
</dbReference>
<keyword evidence="8" id="KW-0862">Zinc</keyword>
<dbReference type="EC" id="3.2.2.21" evidence="3"/>
<evidence type="ECO:0000256" key="7">
    <source>
        <dbReference type="ARBA" id="ARBA00022763"/>
    </source>
</evidence>
<dbReference type="InterPro" id="IPR004026">
    <property type="entry name" value="Ada_DNA_repair_Zn-bd"/>
</dbReference>
<dbReference type="GO" id="GO:0032131">
    <property type="term" value="F:alkylated DNA binding"/>
    <property type="evidence" value="ECO:0007669"/>
    <property type="project" value="TreeGrafter"/>
</dbReference>
<reference evidence="15" key="2">
    <citation type="submission" date="2020-09" db="EMBL/GenBank/DDBJ databases">
        <authorList>
            <person name="Sun Q."/>
            <person name="Zhou Y."/>
        </authorList>
    </citation>
    <scope>NUCLEOTIDE SEQUENCE</scope>
    <source>
        <strain evidence="15">CGMCC 1.7086</strain>
    </source>
</reference>
<evidence type="ECO:0000256" key="9">
    <source>
        <dbReference type="ARBA" id="ARBA00023015"/>
    </source>
</evidence>
<dbReference type="GO" id="GO:0008725">
    <property type="term" value="F:DNA-3-methyladenine glycosylase activity"/>
    <property type="evidence" value="ECO:0007669"/>
    <property type="project" value="TreeGrafter"/>
</dbReference>
<dbReference type="GO" id="GO:0008270">
    <property type="term" value="F:zinc ion binding"/>
    <property type="evidence" value="ECO:0007669"/>
    <property type="project" value="InterPro"/>
</dbReference>
<evidence type="ECO:0000256" key="8">
    <source>
        <dbReference type="ARBA" id="ARBA00022833"/>
    </source>
</evidence>
<dbReference type="InterPro" id="IPR010316">
    <property type="entry name" value="AlkA_N"/>
</dbReference>
<comment type="caution">
    <text evidence="15">The sequence shown here is derived from an EMBL/GenBank/DDBJ whole genome shotgun (WGS) entry which is preliminary data.</text>
</comment>